<gene>
    <name evidence="1" type="ORF">BDR25DRAFT_305728</name>
</gene>
<proteinExistence type="predicted"/>
<keyword evidence="2" id="KW-1185">Reference proteome</keyword>
<name>A0ACB6QK88_9PLEO</name>
<dbReference type="Proteomes" id="UP000799755">
    <property type="component" value="Unassembled WGS sequence"/>
</dbReference>
<reference evidence="1" key="1">
    <citation type="journal article" date="2020" name="Stud. Mycol.">
        <title>101 Dothideomycetes genomes: a test case for predicting lifestyles and emergence of pathogens.</title>
        <authorList>
            <person name="Haridas S."/>
            <person name="Albert R."/>
            <person name="Binder M."/>
            <person name="Bloem J."/>
            <person name="Labutti K."/>
            <person name="Salamov A."/>
            <person name="Andreopoulos B."/>
            <person name="Baker S."/>
            <person name="Barry K."/>
            <person name="Bills G."/>
            <person name="Bluhm B."/>
            <person name="Cannon C."/>
            <person name="Castanera R."/>
            <person name="Culley D."/>
            <person name="Daum C."/>
            <person name="Ezra D."/>
            <person name="Gonzalez J."/>
            <person name="Henrissat B."/>
            <person name="Kuo A."/>
            <person name="Liang C."/>
            <person name="Lipzen A."/>
            <person name="Lutzoni F."/>
            <person name="Magnuson J."/>
            <person name="Mondo S."/>
            <person name="Nolan M."/>
            <person name="Ohm R."/>
            <person name="Pangilinan J."/>
            <person name="Park H.-J."/>
            <person name="Ramirez L."/>
            <person name="Alfaro M."/>
            <person name="Sun H."/>
            <person name="Tritt A."/>
            <person name="Yoshinaga Y."/>
            <person name="Zwiers L.-H."/>
            <person name="Turgeon B."/>
            <person name="Goodwin S."/>
            <person name="Spatafora J."/>
            <person name="Crous P."/>
            <person name="Grigoriev I."/>
        </authorList>
    </citation>
    <scope>NUCLEOTIDE SEQUENCE</scope>
    <source>
        <strain evidence="1">ATCC 200398</strain>
    </source>
</reference>
<dbReference type="EMBL" id="MU003521">
    <property type="protein sequence ID" value="KAF2467341.1"/>
    <property type="molecule type" value="Genomic_DNA"/>
</dbReference>
<accession>A0ACB6QK88</accession>
<organism evidence="1 2">
    <name type="scientific">Lindgomyces ingoldianus</name>
    <dbReference type="NCBI Taxonomy" id="673940"/>
    <lineage>
        <taxon>Eukaryota</taxon>
        <taxon>Fungi</taxon>
        <taxon>Dikarya</taxon>
        <taxon>Ascomycota</taxon>
        <taxon>Pezizomycotina</taxon>
        <taxon>Dothideomycetes</taxon>
        <taxon>Pleosporomycetidae</taxon>
        <taxon>Pleosporales</taxon>
        <taxon>Lindgomycetaceae</taxon>
        <taxon>Lindgomyces</taxon>
    </lineage>
</organism>
<evidence type="ECO:0000313" key="2">
    <source>
        <dbReference type="Proteomes" id="UP000799755"/>
    </source>
</evidence>
<evidence type="ECO:0000313" key="1">
    <source>
        <dbReference type="EMBL" id="KAF2467341.1"/>
    </source>
</evidence>
<sequence length="501" mass="52708">MSQEAQKIAMTPQQGKPELIVIFESSAGVRAQSSPGMTAVASSSGNDVSGVQSILSKHNASLKLLFGPNEDRLRASLVAASSTAQKIGQTPPDLTPFYSVQAAEDKLDQLAKELRAERTVKAAYVKPGAAPAIFAQPDKVSTAAVASVTPNYQSRQSYLDPAPKGVDAAYANSIVGGSGERMKVCSVEFGWLFTHEDLMENQSGVIAGTAPVADNHGTATVGIVGADKNPYGVTGIVPRAISCASSVVDQTVAAAIKNAADKMSPGDIIFMSLHRPGPNTTGSGQFGFIALEWWPDDFAAIKYATSKGIIFVEAAGNGYQNLDDPIYETARAAYGFPSSYPNPFNTANPSSGAVIVGGGAPPEGTHGHSWWGPDRSRLAYSNYGSRVDCQGQGYDVTTTGYGDLQGGGRPELYYTDTFSGTSSATPIVASALCAAQGILKDFGRRPITGEECRQLVRSTGSPQQDGLQGPKEGQRIGNRPDLRQLIPAALKLTEWRPNARL</sequence>
<comment type="caution">
    <text evidence="1">The sequence shown here is derived from an EMBL/GenBank/DDBJ whole genome shotgun (WGS) entry which is preliminary data.</text>
</comment>
<protein>
    <submittedName>
        <fullName evidence="1">Subtilisin-like protein</fullName>
    </submittedName>
</protein>